<protein>
    <submittedName>
        <fullName evidence="18">Alternative mitochondrial oxidase</fullName>
    </submittedName>
</protein>
<feature type="binding site" evidence="16">
    <location>
        <position position="248"/>
    </location>
    <ligand>
        <name>Fe cation</name>
        <dbReference type="ChEBI" id="CHEBI:24875"/>
        <label>2</label>
    </ligand>
</feature>
<keyword evidence="12 16" id="KW-0408">Iron</keyword>
<dbReference type="FunFam" id="1.20.1260.140:FF:000002">
    <property type="entry name" value="Alternative oxidase"/>
    <property type="match status" value="1"/>
</dbReference>
<name>A0AAW2ZCD6_9EUKA</name>
<keyword evidence="19" id="KW-1185">Reference proteome</keyword>
<evidence type="ECO:0000256" key="3">
    <source>
        <dbReference type="ARBA" id="ARBA00022448"/>
    </source>
</evidence>
<evidence type="ECO:0000256" key="6">
    <source>
        <dbReference type="ARBA" id="ARBA00022723"/>
    </source>
</evidence>
<keyword evidence="4" id="KW-0679">Respiratory chain</keyword>
<dbReference type="PANTHER" id="PTHR31803:SF3">
    <property type="entry name" value="ALTERNATIVE OXIDASE"/>
    <property type="match status" value="1"/>
</dbReference>
<comment type="similarity">
    <text evidence="2">Belongs to the alternative oxidase family.</text>
</comment>
<dbReference type="Pfam" id="PF01786">
    <property type="entry name" value="AOX"/>
    <property type="match status" value="1"/>
</dbReference>
<dbReference type="GO" id="GO:0010230">
    <property type="term" value="P:alternative respiration"/>
    <property type="evidence" value="ECO:0007669"/>
    <property type="project" value="TreeGrafter"/>
</dbReference>
<dbReference type="GO" id="GO:0009916">
    <property type="term" value="F:alternative oxidase activity"/>
    <property type="evidence" value="ECO:0007669"/>
    <property type="project" value="InterPro"/>
</dbReference>
<evidence type="ECO:0000313" key="18">
    <source>
        <dbReference type="EMBL" id="KAL0486698.1"/>
    </source>
</evidence>
<dbReference type="InterPro" id="IPR038659">
    <property type="entry name" value="AOX_sf"/>
</dbReference>
<feature type="binding site" evidence="16">
    <location>
        <position position="197"/>
    </location>
    <ligand>
        <name>Fe cation</name>
        <dbReference type="ChEBI" id="CHEBI:24875"/>
        <label>2</label>
    </ligand>
</feature>
<evidence type="ECO:0000256" key="1">
    <source>
        <dbReference type="ARBA" id="ARBA00004273"/>
    </source>
</evidence>
<dbReference type="PIRSF" id="PIRSF005229">
    <property type="entry name" value="AOX"/>
    <property type="match status" value="1"/>
</dbReference>
<comment type="subcellular location">
    <subcellularLocation>
        <location evidence="1">Mitochondrion inner membrane</location>
    </subcellularLocation>
</comment>
<keyword evidence="8" id="KW-0809">Transit peptide</keyword>
<gene>
    <name evidence="18" type="ORF">AKO1_001623</name>
</gene>
<feature type="binding site" evidence="16">
    <location>
        <position position="197"/>
    </location>
    <ligand>
        <name>Fe cation</name>
        <dbReference type="ChEBI" id="CHEBI:24875"/>
        <label>1</label>
    </ligand>
</feature>
<dbReference type="AlphaFoldDB" id="A0AAW2ZCD6"/>
<evidence type="ECO:0000313" key="19">
    <source>
        <dbReference type="Proteomes" id="UP001431209"/>
    </source>
</evidence>
<evidence type="ECO:0000256" key="11">
    <source>
        <dbReference type="ARBA" id="ARBA00023002"/>
    </source>
</evidence>
<keyword evidence="13" id="KW-0496">Mitochondrion</keyword>
<evidence type="ECO:0000256" key="8">
    <source>
        <dbReference type="ARBA" id="ARBA00022946"/>
    </source>
</evidence>
<evidence type="ECO:0000256" key="16">
    <source>
        <dbReference type="PIRSR" id="PIRSR005229-1"/>
    </source>
</evidence>
<evidence type="ECO:0000256" key="15">
    <source>
        <dbReference type="ARBA" id="ARBA00025285"/>
    </source>
</evidence>
<dbReference type="InterPro" id="IPR002680">
    <property type="entry name" value="AOX"/>
</dbReference>
<feature type="binding site" evidence="16">
    <location>
        <position position="158"/>
    </location>
    <ligand>
        <name>Fe cation</name>
        <dbReference type="ChEBI" id="CHEBI:24875"/>
        <label>1</label>
    </ligand>
</feature>
<feature type="binding site" evidence="16">
    <location>
        <position position="304"/>
    </location>
    <ligand>
        <name>Fe cation</name>
        <dbReference type="ChEBI" id="CHEBI:24875"/>
        <label>2</label>
    </ligand>
</feature>
<evidence type="ECO:0000256" key="7">
    <source>
        <dbReference type="ARBA" id="ARBA00022792"/>
    </source>
</evidence>
<keyword evidence="5 17" id="KW-0812">Transmembrane</keyword>
<keyword evidence="3" id="KW-0813">Transport</keyword>
<evidence type="ECO:0000256" key="17">
    <source>
        <dbReference type="SAM" id="Phobius"/>
    </source>
</evidence>
<keyword evidence="14 17" id="KW-0472">Membrane</keyword>
<dbReference type="PANTHER" id="PTHR31803">
    <property type="entry name" value="ALTERNATIVE OXIDASE"/>
    <property type="match status" value="1"/>
</dbReference>
<comment type="cofactor">
    <cofactor evidence="16">
        <name>Fe cation</name>
        <dbReference type="ChEBI" id="CHEBI:24875"/>
    </cofactor>
    <text evidence="16">Binds 2 iron ions per subunit.</text>
</comment>
<organism evidence="18 19">
    <name type="scientific">Acrasis kona</name>
    <dbReference type="NCBI Taxonomy" id="1008807"/>
    <lineage>
        <taxon>Eukaryota</taxon>
        <taxon>Discoba</taxon>
        <taxon>Heterolobosea</taxon>
        <taxon>Tetramitia</taxon>
        <taxon>Eutetramitia</taxon>
        <taxon>Acrasidae</taxon>
        <taxon>Acrasis</taxon>
    </lineage>
</organism>
<dbReference type="GO" id="GO:0046872">
    <property type="term" value="F:metal ion binding"/>
    <property type="evidence" value="ECO:0007669"/>
    <property type="project" value="UniProtKB-KW"/>
</dbReference>
<evidence type="ECO:0000256" key="13">
    <source>
        <dbReference type="ARBA" id="ARBA00023128"/>
    </source>
</evidence>
<feature type="binding site" evidence="16">
    <location>
        <position position="304"/>
    </location>
    <ligand>
        <name>Fe cation</name>
        <dbReference type="ChEBI" id="CHEBI:24875"/>
        <label>1</label>
    </ligand>
</feature>
<proteinExistence type="inferred from homology"/>
<evidence type="ECO:0000256" key="4">
    <source>
        <dbReference type="ARBA" id="ARBA00022660"/>
    </source>
</evidence>
<dbReference type="GO" id="GO:0005743">
    <property type="term" value="C:mitochondrial inner membrane"/>
    <property type="evidence" value="ECO:0007669"/>
    <property type="project" value="UniProtKB-SubCell"/>
</dbReference>
<keyword evidence="9" id="KW-0249">Electron transport</keyword>
<keyword evidence="7" id="KW-0999">Mitochondrion inner membrane</keyword>
<dbReference type="Gene3D" id="1.20.1260.140">
    <property type="entry name" value="Alternative oxidase"/>
    <property type="match status" value="1"/>
</dbReference>
<evidence type="ECO:0000256" key="14">
    <source>
        <dbReference type="ARBA" id="ARBA00023136"/>
    </source>
</evidence>
<keyword evidence="6 16" id="KW-0479">Metal-binding</keyword>
<comment type="function">
    <text evidence="15">Catalyzes cyanide-resistant oxygen consumption. May increase respiration when the cytochrome respiratory pathway is restricted, or in response to low temperatures.</text>
</comment>
<comment type="caution">
    <text evidence="18">The sequence shown here is derived from an EMBL/GenBank/DDBJ whole genome shotgun (WGS) entry which is preliminary data.</text>
</comment>
<feature type="transmembrane region" description="Helical" evidence="17">
    <location>
        <begin position="212"/>
        <end position="235"/>
    </location>
</feature>
<dbReference type="Proteomes" id="UP001431209">
    <property type="component" value="Unassembled WGS sequence"/>
</dbReference>
<evidence type="ECO:0000256" key="9">
    <source>
        <dbReference type="ARBA" id="ARBA00022982"/>
    </source>
</evidence>
<evidence type="ECO:0000256" key="12">
    <source>
        <dbReference type="ARBA" id="ARBA00023004"/>
    </source>
</evidence>
<reference evidence="18 19" key="1">
    <citation type="submission" date="2024-03" db="EMBL/GenBank/DDBJ databases">
        <title>The Acrasis kona genome and developmental transcriptomes reveal deep origins of eukaryotic multicellular pathways.</title>
        <authorList>
            <person name="Sheikh S."/>
            <person name="Fu C.-J."/>
            <person name="Brown M.W."/>
            <person name="Baldauf S.L."/>
        </authorList>
    </citation>
    <scope>NUCLEOTIDE SEQUENCE [LARGE SCALE GENOMIC DNA]</scope>
    <source>
        <strain evidence="18 19">ATCC MYA-3509</strain>
    </source>
</reference>
<evidence type="ECO:0000256" key="10">
    <source>
        <dbReference type="ARBA" id="ARBA00022989"/>
    </source>
</evidence>
<evidence type="ECO:0000256" key="5">
    <source>
        <dbReference type="ARBA" id="ARBA00022692"/>
    </source>
</evidence>
<accession>A0AAW2ZCD6</accession>
<feature type="binding site" evidence="16">
    <location>
        <position position="307"/>
    </location>
    <ligand>
        <name>Fe cation</name>
        <dbReference type="ChEBI" id="CHEBI:24875"/>
        <label>2</label>
    </ligand>
</feature>
<keyword evidence="11" id="KW-0560">Oxidoreductase</keyword>
<dbReference type="EMBL" id="JAOPGA020001259">
    <property type="protein sequence ID" value="KAL0486698.1"/>
    <property type="molecule type" value="Genomic_DNA"/>
</dbReference>
<keyword evidence="10 17" id="KW-1133">Transmembrane helix</keyword>
<feature type="binding site" evidence="16">
    <location>
        <position position="200"/>
    </location>
    <ligand>
        <name>Fe cation</name>
        <dbReference type="ChEBI" id="CHEBI:24875"/>
        <label>1</label>
    </ligand>
</feature>
<dbReference type="CDD" id="cd01053">
    <property type="entry name" value="AOX"/>
    <property type="match status" value="1"/>
</dbReference>
<evidence type="ECO:0000256" key="2">
    <source>
        <dbReference type="ARBA" id="ARBA00008388"/>
    </source>
</evidence>
<sequence length="330" mass="38498">MNKLTRATTIRLARFALTNQRAVPAVPFFVKSRYYSTMEEKSIQENQSEDKSRVDEAMRVRKENVRENADGFSKPTGGIYKNSKASVDFGDDYNLPHPLWNESYIWNVAHQHKPPTTLIDKLALYTIRTIRFNFDWMSGWMWGKPTINKALNRICFLESIAGVPGSVGGLLRHLNSLRRMRRDNGWIHTLMEEAENERMHLLIYLKQKQPGLFFRSCVWMSQGIFFNFFFLAYLVSPTYCHRLVGYLEEEAVITYTHILEEIKNGHTDLKEWQNTPAPEIAVKYWKMKENATMLDVVAHTRADEAHHRDVNHAFAGMDYRTDSNPYMPGH</sequence>